<comment type="similarity">
    <text evidence="2">Belongs to the TspO/BZRP family.</text>
</comment>
<feature type="transmembrane region" description="Helical" evidence="6">
    <location>
        <begin position="100"/>
        <end position="121"/>
    </location>
</feature>
<dbReference type="Pfam" id="PF03073">
    <property type="entry name" value="TspO_MBR"/>
    <property type="match status" value="1"/>
</dbReference>
<evidence type="ECO:0000256" key="4">
    <source>
        <dbReference type="ARBA" id="ARBA00022989"/>
    </source>
</evidence>
<accession>A0ABR9RE15</accession>
<comment type="caution">
    <text evidence="7">The sequence shown here is derived from an EMBL/GenBank/DDBJ whole genome shotgun (WGS) entry which is preliminary data.</text>
</comment>
<dbReference type="PANTHER" id="PTHR10057:SF0">
    <property type="entry name" value="TRANSLOCATOR PROTEIN"/>
    <property type="match status" value="1"/>
</dbReference>
<proteinExistence type="inferred from homology"/>
<dbReference type="EMBL" id="JADCKF010000012">
    <property type="protein sequence ID" value="MBE5056894.1"/>
    <property type="molecule type" value="Genomic_DNA"/>
</dbReference>
<feature type="transmembrane region" description="Helical" evidence="6">
    <location>
        <begin position="133"/>
        <end position="152"/>
    </location>
</feature>
<evidence type="ECO:0000256" key="3">
    <source>
        <dbReference type="ARBA" id="ARBA00022692"/>
    </source>
</evidence>
<dbReference type="Proteomes" id="UP000806211">
    <property type="component" value="Unassembled WGS sequence"/>
</dbReference>
<keyword evidence="5 6" id="KW-0472">Membrane</keyword>
<dbReference type="InterPro" id="IPR038330">
    <property type="entry name" value="TspO/MBR-related_sf"/>
</dbReference>
<dbReference type="PIRSF" id="PIRSF005859">
    <property type="entry name" value="PBR"/>
    <property type="match status" value="1"/>
</dbReference>
<evidence type="ECO:0000256" key="1">
    <source>
        <dbReference type="ARBA" id="ARBA00004141"/>
    </source>
</evidence>
<keyword evidence="8" id="KW-1185">Reference proteome</keyword>
<dbReference type="Gene3D" id="1.20.1260.100">
    <property type="entry name" value="TspO/MBR protein"/>
    <property type="match status" value="1"/>
</dbReference>
<feature type="transmembrane region" description="Helical" evidence="6">
    <location>
        <begin position="44"/>
        <end position="66"/>
    </location>
</feature>
<dbReference type="RefSeq" id="WP_101692123.1">
    <property type="nucleotide sequence ID" value="NZ_AP031438.1"/>
</dbReference>
<gene>
    <name evidence="7" type="ORF">INF37_12945</name>
</gene>
<keyword evidence="3 6" id="KW-0812">Transmembrane</keyword>
<protein>
    <submittedName>
        <fullName evidence="7">Tryptophan-rich sensory protein</fullName>
    </submittedName>
</protein>
<sequence length="154" mass="16849">MKKLALLLFPLLALAAGAFSWTLSGNGLETVYPLLALSPLTPPGAVFPVVWTILYLLMGLGLALVVRKGGPGTSLAVVIWVLQLAVNVIWSPLFFGRGDYLAALLCLGVLWLLILLMLFAFHSVSRAAAWLQIPYFLWVSFAGYLNYTVWALNR</sequence>
<evidence type="ECO:0000256" key="2">
    <source>
        <dbReference type="ARBA" id="ARBA00007524"/>
    </source>
</evidence>
<dbReference type="PANTHER" id="PTHR10057">
    <property type="entry name" value="PERIPHERAL-TYPE BENZODIAZEPINE RECEPTOR"/>
    <property type="match status" value="1"/>
</dbReference>
<evidence type="ECO:0000256" key="5">
    <source>
        <dbReference type="ARBA" id="ARBA00023136"/>
    </source>
</evidence>
<keyword evidence="4 6" id="KW-1133">Transmembrane helix</keyword>
<evidence type="ECO:0000313" key="8">
    <source>
        <dbReference type="Proteomes" id="UP000806211"/>
    </source>
</evidence>
<dbReference type="InterPro" id="IPR004307">
    <property type="entry name" value="TspO_MBR"/>
</dbReference>
<feature type="transmembrane region" description="Helical" evidence="6">
    <location>
        <begin position="73"/>
        <end position="94"/>
    </location>
</feature>
<evidence type="ECO:0000313" key="7">
    <source>
        <dbReference type="EMBL" id="MBE5056894.1"/>
    </source>
</evidence>
<comment type="subcellular location">
    <subcellularLocation>
        <location evidence="1">Membrane</location>
        <topology evidence="1">Multi-pass membrane protein</topology>
    </subcellularLocation>
</comment>
<reference evidence="7 8" key="1">
    <citation type="submission" date="2020-10" db="EMBL/GenBank/DDBJ databases">
        <title>ChiBAC.</title>
        <authorList>
            <person name="Zenner C."/>
            <person name="Hitch T.C.A."/>
            <person name="Clavel T."/>
        </authorList>
    </citation>
    <scope>NUCLEOTIDE SEQUENCE [LARGE SCALE GENOMIC DNA]</scope>
    <source>
        <strain evidence="7 8">DSM 107456</strain>
    </source>
</reference>
<evidence type="ECO:0000256" key="6">
    <source>
        <dbReference type="SAM" id="Phobius"/>
    </source>
</evidence>
<organism evidence="7 8">
    <name type="scientific">Pseudoflavonifractor gallinarum</name>
    <dbReference type="NCBI Taxonomy" id="2779352"/>
    <lineage>
        <taxon>Bacteria</taxon>
        <taxon>Bacillati</taxon>
        <taxon>Bacillota</taxon>
        <taxon>Clostridia</taxon>
        <taxon>Eubacteriales</taxon>
        <taxon>Oscillospiraceae</taxon>
        <taxon>Pseudoflavonifractor</taxon>
    </lineage>
</organism>
<dbReference type="CDD" id="cd15904">
    <property type="entry name" value="TSPO_MBR"/>
    <property type="match status" value="1"/>
</dbReference>
<name>A0ABR9RE15_9FIRM</name>